<accession>A0AA48L8V7</accession>
<dbReference type="KEGG" id="ccac:CcaHIS019_0605190"/>
<dbReference type="Proteomes" id="UP001233271">
    <property type="component" value="Chromosome 6"/>
</dbReference>
<proteinExistence type="predicted"/>
<dbReference type="InterPro" id="IPR011008">
    <property type="entry name" value="Dimeric_a/b-barrel"/>
</dbReference>
<dbReference type="EMBL" id="AP028217">
    <property type="protein sequence ID" value="BEI94060.1"/>
    <property type="molecule type" value="Genomic_DNA"/>
</dbReference>
<keyword evidence="2" id="KW-1185">Reference proteome</keyword>
<dbReference type="Gene3D" id="3.30.70.1060">
    <property type="entry name" value="Dimeric alpha+beta barrel"/>
    <property type="match status" value="1"/>
</dbReference>
<name>A0AA48L8V7_9TREE</name>
<dbReference type="PANTHER" id="PTHR33606:SF3">
    <property type="entry name" value="PROTEIN YCII"/>
    <property type="match status" value="1"/>
</dbReference>
<organism evidence="1 2">
    <name type="scientific">Cutaneotrichosporon cavernicola</name>
    <dbReference type="NCBI Taxonomy" id="279322"/>
    <lineage>
        <taxon>Eukaryota</taxon>
        <taxon>Fungi</taxon>
        <taxon>Dikarya</taxon>
        <taxon>Basidiomycota</taxon>
        <taxon>Agaricomycotina</taxon>
        <taxon>Tremellomycetes</taxon>
        <taxon>Trichosporonales</taxon>
        <taxon>Trichosporonaceae</taxon>
        <taxon>Cutaneotrichosporon</taxon>
    </lineage>
</organism>
<protein>
    <recommendedName>
        <fullName evidence="3">YCII-related domain-containing protein</fullName>
    </recommendedName>
</protein>
<dbReference type="AlphaFoldDB" id="A0AA48L8V7"/>
<dbReference type="PANTHER" id="PTHR33606">
    <property type="entry name" value="PROTEIN YCII"/>
    <property type="match status" value="1"/>
</dbReference>
<dbReference type="SUPFAM" id="SSF54909">
    <property type="entry name" value="Dimeric alpha+beta barrel"/>
    <property type="match status" value="1"/>
</dbReference>
<dbReference type="GeneID" id="85497930"/>
<evidence type="ECO:0000313" key="2">
    <source>
        <dbReference type="Proteomes" id="UP001233271"/>
    </source>
</evidence>
<reference evidence="1" key="1">
    <citation type="journal article" date="2023" name="BMC Genomics">
        <title>Chromosome-level genome assemblies of Cutaneotrichosporon spp. (Trichosporonales, Basidiomycota) reveal imbalanced evolution between nucleotide sequences and chromosome synteny.</title>
        <authorList>
            <person name="Kobayashi Y."/>
            <person name="Kayamori A."/>
            <person name="Aoki K."/>
            <person name="Shiwa Y."/>
            <person name="Matsutani M."/>
            <person name="Fujita N."/>
            <person name="Sugita T."/>
            <person name="Iwasaki W."/>
            <person name="Tanaka N."/>
            <person name="Takashima M."/>
        </authorList>
    </citation>
    <scope>NUCLEOTIDE SEQUENCE</scope>
    <source>
        <strain evidence="1">HIS019</strain>
    </source>
</reference>
<dbReference type="RefSeq" id="XP_060459325.1">
    <property type="nucleotide sequence ID" value="XM_060602985.1"/>
</dbReference>
<dbReference type="InterPro" id="IPR051807">
    <property type="entry name" value="Sec-metab_biosynth-assoc"/>
</dbReference>
<sequence length="146" mass="15788">MSQTSLFLCYCPDRTGPGVLETRLKVRAEHFEGFKKTMEAGNAGGGSDTTTLTPEFGRAFLPSPGDALYHPERLSVLPPNVQPMAGSVMMLRYPSLEEAWERVKADVYWTAGVWDHDRTFVTHIADPPPAGTVPGVPDAAAIGSGR</sequence>
<evidence type="ECO:0000313" key="1">
    <source>
        <dbReference type="EMBL" id="BEI94060.1"/>
    </source>
</evidence>
<evidence type="ECO:0008006" key="3">
    <source>
        <dbReference type="Google" id="ProtNLM"/>
    </source>
</evidence>
<gene>
    <name evidence="1" type="ORF">CcaverHIS019_0605190</name>
</gene>